<dbReference type="Pfam" id="PF01418">
    <property type="entry name" value="HTH_6"/>
    <property type="match status" value="1"/>
</dbReference>
<dbReference type="Pfam" id="PF01380">
    <property type="entry name" value="SIS"/>
    <property type="match status" value="1"/>
</dbReference>
<dbReference type="PROSITE" id="PS51071">
    <property type="entry name" value="HTH_RPIR"/>
    <property type="match status" value="1"/>
</dbReference>
<accession>A0ABU0YFS4</accession>
<keyword evidence="7" id="KW-1185">Reference proteome</keyword>
<dbReference type="PANTHER" id="PTHR30514">
    <property type="entry name" value="GLUCOKINASE"/>
    <property type="match status" value="1"/>
</dbReference>
<evidence type="ECO:0000313" key="7">
    <source>
        <dbReference type="Proteomes" id="UP001230156"/>
    </source>
</evidence>
<evidence type="ECO:0000313" key="6">
    <source>
        <dbReference type="EMBL" id="MDQ7246572.1"/>
    </source>
</evidence>
<dbReference type="PROSITE" id="PS51464">
    <property type="entry name" value="SIS"/>
    <property type="match status" value="1"/>
</dbReference>
<dbReference type="InterPro" id="IPR036388">
    <property type="entry name" value="WH-like_DNA-bd_sf"/>
</dbReference>
<dbReference type="Gene3D" id="1.10.10.10">
    <property type="entry name" value="Winged helix-like DNA-binding domain superfamily/Winged helix DNA-binding domain"/>
    <property type="match status" value="1"/>
</dbReference>
<keyword evidence="2" id="KW-0238">DNA-binding</keyword>
<protein>
    <submittedName>
        <fullName evidence="6">MurR/RpiR family transcriptional regulator</fullName>
    </submittedName>
</protein>
<dbReference type="InterPro" id="IPR000281">
    <property type="entry name" value="HTH_RpiR"/>
</dbReference>
<dbReference type="InterPro" id="IPR046348">
    <property type="entry name" value="SIS_dom_sf"/>
</dbReference>
<dbReference type="Gene3D" id="3.40.50.10490">
    <property type="entry name" value="Glucose-6-phosphate isomerase like protein, domain 1"/>
    <property type="match status" value="1"/>
</dbReference>
<organism evidence="6 7">
    <name type="scientific">Dongia sedimenti</name>
    <dbReference type="NCBI Taxonomy" id="3064282"/>
    <lineage>
        <taxon>Bacteria</taxon>
        <taxon>Pseudomonadati</taxon>
        <taxon>Pseudomonadota</taxon>
        <taxon>Alphaproteobacteria</taxon>
        <taxon>Rhodospirillales</taxon>
        <taxon>Dongiaceae</taxon>
        <taxon>Dongia</taxon>
    </lineage>
</organism>
<reference evidence="7" key="1">
    <citation type="submission" date="2023-08" db="EMBL/GenBank/DDBJ databases">
        <title>Rhodospirillaceae gen. nov., a novel taxon isolated from the Yangtze River Yuezi River estuary sludge.</title>
        <authorList>
            <person name="Ruan L."/>
        </authorList>
    </citation>
    <scope>NUCLEOTIDE SEQUENCE [LARGE SCALE GENOMIC DNA]</scope>
    <source>
        <strain evidence="7">R-7</strain>
    </source>
</reference>
<feature type="domain" description="HTH rpiR-type" evidence="4">
    <location>
        <begin position="18"/>
        <end position="94"/>
    </location>
</feature>
<dbReference type="EMBL" id="JAUYVI010000001">
    <property type="protein sequence ID" value="MDQ7246572.1"/>
    <property type="molecule type" value="Genomic_DNA"/>
</dbReference>
<evidence type="ECO:0000256" key="3">
    <source>
        <dbReference type="ARBA" id="ARBA00023163"/>
    </source>
</evidence>
<dbReference type="InterPro" id="IPR047640">
    <property type="entry name" value="RpiR-like"/>
</dbReference>
<sequence length="287" mass="31206">MAKPKAKTSEPDAAENLAALRTRIAERYDGLSNRLQQIAKFVLDHPNDIALETVVVIAERAGVPPSALIRFAQALDYSGFREMQRVFQAPLASRSPSYAERVRGLALDRAEQEEEDGPYHFLARFCAASAVALEHIQEVLTPEQLGQAVDLLVKARQVYVVAQRRSFPVAAYLAYALPHSEKPTHLLDGLGGMLDEQVRSIQPDDALIAISFSPYARETAAIVERAAARGASVIVISDSMVSPISRFASVFFEIKDAEVQGFRSLTASLCLAQTLAVGLAMRSPGGK</sequence>
<dbReference type="SUPFAM" id="SSF46689">
    <property type="entry name" value="Homeodomain-like"/>
    <property type="match status" value="1"/>
</dbReference>
<dbReference type="RefSeq" id="WP_379953962.1">
    <property type="nucleotide sequence ID" value="NZ_JAUYVI010000001.1"/>
</dbReference>
<dbReference type="InterPro" id="IPR009057">
    <property type="entry name" value="Homeodomain-like_sf"/>
</dbReference>
<dbReference type="PANTHER" id="PTHR30514:SF20">
    <property type="entry name" value="TRANSCRIPTIONAL REGULATOR"/>
    <property type="match status" value="1"/>
</dbReference>
<dbReference type="Proteomes" id="UP001230156">
    <property type="component" value="Unassembled WGS sequence"/>
</dbReference>
<proteinExistence type="predicted"/>
<evidence type="ECO:0000256" key="1">
    <source>
        <dbReference type="ARBA" id="ARBA00023015"/>
    </source>
</evidence>
<keyword evidence="3" id="KW-0804">Transcription</keyword>
<comment type="caution">
    <text evidence="6">The sequence shown here is derived from an EMBL/GenBank/DDBJ whole genome shotgun (WGS) entry which is preliminary data.</text>
</comment>
<feature type="domain" description="SIS" evidence="5">
    <location>
        <begin position="148"/>
        <end position="287"/>
    </location>
</feature>
<dbReference type="SUPFAM" id="SSF53697">
    <property type="entry name" value="SIS domain"/>
    <property type="match status" value="1"/>
</dbReference>
<keyword evidence="1" id="KW-0805">Transcription regulation</keyword>
<evidence type="ECO:0000256" key="2">
    <source>
        <dbReference type="ARBA" id="ARBA00023125"/>
    </source>
</evidence>
<name>A0ABU0YFS4_9PROT</name>
<evidence type="ECO:0000259" key="4">
    <source>
        <dbReference type="PROSITE" id="PS51071"/>
    </source>
</evidence>
<gene>
    <name evidence="6" type="ORF">Q8A70_02795</name>
</gene>
<evidence type="ECO:0000259" key="5">
    <source>
        <dbReference type="PROSITE" id="PS51464"/>
    </source>
</evidence>
<dbReference type="InterPro" id="IPR001347">
    <property type="entry name" value="SIS_dom"/>
</dbReference>
<dbReference type="InterPro" id="IPR035472">
    <property type="entry name" value="RpiR-like_SIS"/>
</dbReference>
<dbReference type="CDD" id="cd05013">
    <property type="entry name" value="SIS_RpiR"/>
    <property type="match status" value="1"/>
</dbReference>